<evidence type="ECO:0000256" key="10">
    <source>
        <dbReference type="RuleBase" id="RU000461"/>
    </source>
</evidence>
<dbReference type="Proteomes" id="UP000807342">
    <property type="component" value="Unassembled WGS sequence"/>
</dbReference>
<keyword evidence="8 10" id="KW-0503">Monooxygenase</keyword>
<keyword evidence="13" id="KW-1185">Reference proteome</keyword>
<protein>
    <submittedName>
        <fullName evidence="12">Cytochrome P450</fullName>
    </submittedName>
</protein>
<comment type="cofactor">
    <cofactor evidence="1 9">
        <name>heme</name>
        <dbReference type="ChEBI" id="CHEBI:30413"/>
    </cofactor>
</comment>
<keyword evidence="7 9" id="KW-0408">Iron</keyword>
<keyword evidence="4 9" id="KW-0349">Heme</keyword>
<accession>A0A9P5X5N7</accession>
<gene>
    <name evidence="12" type="ORF">P691DRAFT_679138</name>
</gene>
<dbReference type="GO" id="GO:0016705">
    <property type="term" value="F:oxidoreductase activity, acting on paired donors, with incorporation or reduction of molecular oxygen"/>
    <property type="evidence" value="ECO:0007669"/>
    <property type="project" value="InterPro"/>
</dbReference>
<evidence type="ECO:0000256" key="11">
    <source>
        <dbReference type="SAM" id="SignalP"/>
    </source>
</evidence>
<dbReference type="SUPFAM" id="SSF48264">
    <property type="entry name" value="Cytochrome P450"/>
    <property type="match status" value="1"/>
</dbReference>
<feature type="chain" id="PRO_5040178621" evidence="11">
    <location>
        <begin position="19"/>
        <end position="515"/>
    </location>
</feature>
<evidence type="ECO:0000313" key="13">
    <source>
        <dbReference type="Proteomes" id="UP000807342"/>
    </source>
</evidence>
<dbReference type="EMBL" id="MU151449">
    <property type="protein sequence ID" value="KAF9443660.1"/>
    <property type="molecule type" value="Genomic_DNA"/>
</dbReference>
<dbReference type="GO" id="GO:0020037">
    <property type="term" value="F:heme binding"/>
    <property type="evidence" value="ECO:0007669"/>
    <property type="project" value="InterPro"/>
</dbReference>
<evidence type="ECO:0000256" key="8">
    <source>
        <dbReference type="ARBA" id="ARBA00023033"/>
    </source>
</evidence>
<dbReference type="Gene3D" id="1.10.630.10">
    <property type="entry name" value="Cytochrome P450"/>
    <property type="match status" value="1"/>
</dbReference>
<keyword evidence="5 9" id="KW-0479">Metal-binding</keyword>
<evidence type="ECO:0000256" key="3">
    <source>
        <dbReference type="ARBA" id="ARBA00010617"/>
    </source>
</evidence>
<evidence type="ECO:0000256" key="9">
    <source>
        <dbReference type="PIRSR" id="PIRSR602401-1"/>
    </source>
</evidence>
<dbReference type="InterPro" id="IPR002401">
    <property type="entry name" value="Cyt_P450_E_grp-I"/>
</dbReference>
<dbReference type="InterPro" id="IPR050364">
    <property type="entry name" value="Cytochrome_P450_fung"/>
</dbReference>
<feature type="binding site" description="axial binding residue" evidence="9">
    <location>
        <position position="438"/>
    </location>
    <ligand>
        <name>heme</name>
        <dbReference type="ChEBI" id="CHEBI:30413"/>
    </ligand>
    <ligandPart>
        <name>Fe</name>
        <dbReference type="ChEBI" id="CHEBI:18248"/>
    </ligandPart>
</feature>
<evidence type="ECO:0000256" key="2">
    <source>
        <dbReference type="ARBA" id="ARBA00005179"/>
    </source>
</evidence>
<dbReference type="PANTHER" id="PTHR46300">
    <property type="entry name" value="P450, PUTATIVE (EUROFUNG)-RELATED-RELATED"/>
    <property type="match status" value="1"/>
</dbReference>
<evidence type="ECO:0000313" key="12">
    <source>
        <dbReference type="EMBL" id="KAF9443660.1"/>
    </source>
</evidence>
<dbReference type="PANTHER" id="PTHR46300:SF5">
    <property type="entry name" value="CYTOCHROME P450"/>
    <property type="match status" value="1"/>
</dbReference>
<keyword evidence="11" id="KW-0732">Signal</keyword>
<evidence type="ECO:0000256" key="7">
    <source>
        <dbReference type="ARBA" id="ARBA00023004"/>
    </source>
</evidence>
<evidence type="ECO:0000256" key="5">
    <source>
        <dbReference type="ARBA" id="ARBA00022723"/>
    </source>
</evidence>
<comment type="similarity">
    <text evidence="3 10">Belongs to the cytochrome P450 family.</text>
</comment>
<comment type="caution">
    <text evidence="12">The sequence shown here is derived from an EMBL/GenBank/DDBJ whole genome shotgun (WGS) entry which is preliminary data.</text>
</comment>
<dbReference type="GO" id="GO:0004497">
    <property type="term" value="F:monooxygenase activity"/>
    <property type="evidence" value="ECO:0007669"/>
    <property type="project" value="UniProtKB-KW"/>
</dbReference>
<reference evidence="12" key="1">
    <citation type="submission" date="2020-11" db="EMBL/GenBank/DDBJ databases">
        <authorList>
            <consortium name="DOE Joint Genome Institute"/>
            <person name="Ahrendt S."/>
            <person name="Riley R."/>
            <person name="Andreopoulos W."/>
            <person name="Labutti K."/>
            <person name="Pangilinan J."/>
            <person name="Ruiz-Duenas F.J."/>
            <person name="Barrasa J.M."/>
            <person name="Sanchez-Garcia M."/>
            <person name="Camarero S."/>
            <person name="Miyauchi S."/>
            <person name="Serrano A."/>
            <person name="Linde D."/>
            <person name="Babiker R."/>
            <person name="Drula E."/>
            <person name="Ayuso-Fernandez I."/>
            <person name="Pacheco R."/>
            <person name="Padilla G."/>
            <person name="Ferreira P."/>
            <person name="Barriuso J."/>
            <person name="Kellner H."/>
            <person name="Castanera R."/>
            <person name="Alfaro M."/>
            <person name="Ramirez L."/>
            <person name="Pisabarro A.G."/>
            <person name="Kuo A."/>
            <person name="Tritt A."/>
            <person name="Lipzen A."/>
            <person name="He G."/>
            <person name="Yan M."/>
            <person name="Ng V."/>
            <person name="Cullen D."/>
            <person name="Martin F."/>
            <person name="Rosso M.-N."/>
            <person name="Henrissat B."/>
            <person name="Hibbett D."/>
            <person name="Martinez A.T."/>
            <person name="Grigoriev I.V."/>
        </authorList>
    </citation>
    <scope>NUCLEOTIDE SEQUENCE</scope>
    <source>
        <strain evidence="12">MF-IS2</strain>
    </source>
</reference>
<dbReference type="PROSITE" id="PS00086">
    <property type="entry name" value="CYTOCHROME_P450"/>
    <property type="match status" value="1"/>
</dbReference>
<dbReference type="Pfam" id="PF00067">
    <property type="entry name" value="p450"/>
    <property type="match status" value="1"/>
</dbReference>
<evidence type="ECO:0000256" key="1">
    <source>
        <dbReference type="ARBA" id="ARBA00001971"/>
    </source>
</evidence>
<name>A0A9P5X5N7_9AGAR</name>
<dbReference type="AlphaFoldDB" id="A0A9P5X5N7"/>
<dbReference type="OrthoDB" id="2789670at2759"/>
<dbReference type="InterPro" id="IPR036396">
    <property type="entry name" value="Cyt_P450_sf"/>
</dbReference>
<organism evidence="12 13">
    <name type="scientific">Macrolepiota fuliginosa MF-IS2</name>
    <dbReference type="NCBI Taxonomy" id="1400762"/>
    <lineage>
        <taxon>Eukaryota</taxon>
        <taxon>Fungi</taxon>
        <taxon>Dikarya</taxon>
        <taxon>Basidiomycota</taxon>
        <taxon>Agaricomycotina</taxon>
        <taxon>Agaricomycetes</taxon>
        <taxon>Agaricomycetidae</taxon>
        <taxon>Agaricales</taxon>
        <taxon>Agaricineae</taxon>
        <taxon>Agaricaceae</taxon>
        <taxon>Macrolepiota</taxon>
    </lineage>
</organism>
<dbReference type="InterPro" id="IPR001128">
    <property type="entry name" value="Cyt_P450"/>
</dbReference>
<proteinExistence type="inferred from homology"/>
<sequence>MEPFTIAVLLISLAWALAVRRRRALKVPLPPSPPSDPIIGHLRYIPSENPELQYTKWAKTYGDVIHLRILNRSIIVLNTTEAAVDLFEKRSWNYSDRPDFPIFDLMGWGIALGLLHYGKAFQQQRRLFKEYFSQKKVEEYKDLQATQARRLALNLARGKENREDILRGFGASVVLRIAFGHDMYTENDPNYDKIVRDNSDAFTQCGPPGGTLVDLFPILQYFPSWFPGTLFANRARGFYPAIQRLHNYPLAQVRQQMLEGTAKPSFLSYHLERLQRDGKDESKPSYEDVKGAASAILGAGSDSIWATLSVFILAMVLHPECQERAQDELDAFLLGSRLPELGDRDALPYVECVIQETYRWLTIAPLGVPHCALSDDIYKGMFIPKGTTVFANGWGISRDEALYQDANSFNPSRYEPRAEGGGGEQFPGFHFGFGRRVCPGRYLADGNLWIAAATILSLFKIERIKDMNGDEIIPSIGLDTGLTSHPKPYECTIRIRNEKAGALLQEVEEELTSEI</sequence>
<dbReference type="GO" id="GO:0005506">
    <property type="term" value="F:iron ion binding"/>
    <property type="evidence" value="ECO:0007669"/>
    <property type="project" value="InterPro"/>
</dbReference>
<dbReference type="InterPro" id="IPR017972">
    <property type="entry name" value="Cyt_P450_CS"/>
</dbReference>
<dbReference type="PRINTS" id="PR00463">
    <property type="entry name" value="EP450I"/>
</dbReference>
<keyword evidence="6 10" id="KW-0560">Oxidoreductase</keyword>
<evidence type="ECO:0000256" key="6">
    <source>
        <dbReference type="ARBA" id="ARBA00023002"/>
    </source>
</evidence>
<comment type="pathway">
    <text evidence="2">Secondary metabolite biosynthesis.</text>
</comment>
<feature type="signal peptide" evidence="11">
    <location>
        <begin position="1"/>
        <end position="18"/>
    </location>
</feature>
<evidence type="ECO:0000256" key="4">
    <source>
        <dbReference type="ARBA" id="ARBA00022617"/>
    </source>
</evidence>
<dbReference type="CDD" id="cd11065">
    <property type="entry name" value="CYP64-like"/>
    <property type="match status" value="1"/>
</dbReference>